<gene>
    <name evidence="1" type="ORF">S06H3_09058</name>
</gene>
<dbReference type="Pfam" id="PF06262">
    <property type="entry name" value="Zincin_1"/>
    <property type="match status" value="1"/>
</dbReference>
<dbReference type="InterPro" id="IPR038555">
    <property type="entry name" value="Zincin_1_sf"/>
</dbReference>
<protein>
    <recommendedName>
        <fullName evidence="2">Metallopeptidase family protein</fullName>
    </recommendedName>
</protein>
<dbReference type="EMBL" id="BARV01003922">
    <property type="protein sequence ID" value="GAI13423.1"/>
    <property type="molecule type" value="Genomic_DNA"/>
</dbReference>
<name>X1L382_9ZZZZ</name>
<feature type="non-terminal residue" evidence="1">
    <location>
        <position position="1"/>
    </location>
</feature>
<dbReference type="Gene3D" id="3.30.2010.20">
    <property type="match status" value="1"/>
</dbReference>
<reference evidence="1" key="1">
    <citation type="journal article" date="2014" name="Front. Microbiol.">
        <title>High frequency of phylogenetically diverse reductive dehalogenase-homologous genes in deep subseafloor sedimentary metagenomes.</title>
        <authorList>
            <person name="Kawai M."/>
            <person name="Futagami T."/>
            <person name="Toyoda A."/>
            <person name="Takaki Y."/>
            <person name="Nishi S."/>
            <person name="Hori S."/>
            <person name="Arai W."/>
            <person name="Tsubouchi T."/>
            <person name="Morono Y."/>
            <person name="Uchiyama I."/>
            <person name="Ito T."/>
            <person name="Fujiyama A."/>
            <person name="Inagaki F."/>
            <person name="Takami H."/>
        </authorList>
    </citation>
    <scope>NUCLEOTIDE SEQUENCE</scope>
    <source>
        <strain evidence="1">Expedition CK06-06</strain>
    </source>
</reference>
<dbReference type="InterPro" id="IPR010428">
    <property type="entry name" value="Zincin_1"/>
</dbReference>
<dbReference type="AlphaFoldDB" id="X1L382"/>
<sequence>DRERFEWLVARSVDSLPEEFRTRLENIDVVVEDWPTHSQLAKVGLRHGQTLLGLYQGVPLTKRGGHYGLVPPDKITIFQKPIEAKCGGDAQITAEIQRVVRHEIAHHFGIGDARLRQLERDEAP</sequence>
<dbReference type="SUPFAM" id="SSF55486">
    <property type="entry name" value="Metalloproteases ('zincins'), catalytic domain"/>
    <property type="match status" value="1"/>
</dbReference>
<dbReference type="CDD" id="cd12952">
    <property type="entry name" value="MMP_ACEL2062"/>
    <property type="match status" value="1"/>
</dbReference>
<evidence type="ECO:0008006" key="2">
    <source>
        <dbReference type="Google" id="ProtNLM"/>
    </source>
</evidence>
<organism evidence="1">
    <name type="scientific">marine sediment metagenome</name>
    <dbReference type="NCBI Taxonomy" id="412755"/>
    <lineage>
        <taxon>unclassified sequences</taxon>
        <taxon>metagenomes</taxon>
        <taxon>ecological metagenomes</taxon>
    </lineage>
</organism>
<evidence type="ECO:0000313" key="1">
    <source>
        <dbReference type="EMBL" id="GAI13423.1"/>
    </source>
</evidence>
<proteinExistence type="predicted"/>
<accession>X1L382</accession>
<comment type="caution">
    <text evidence="1">The sequence shown here is derived from an EMBL/GenBank/DDBJ whole genome shotgun (WGS) entry which is preliminary data.</text>
</comment>